<dbReference type="Proteomes" id="UP000199604">
    <property type="component" value="Unassembled WGS sequence"/>
</dbReference>
<dbReference type="EMBL" id="FOJT01000003">
    <property type="protein sequence ID" value="SFB01742.1"/>
    <property type="molecule type" value="Genomic_DNA"/>
</dbReference>
<dbReference type="GO" id="GO:0004315">
    <property type="term" value="F:3-oxoacyl-[acyl-carrier-protein] synthase activity"/>
    <property type="evidence" value="ECO:0007669"/>
    <property type="project" value="InterPro"/>
</dbReference>
<dbReference type="InterPro" id="IPR014030">
    <property type="entry name" value="Ketoacyl_synth_N"/>
</dbReference>
<proteinExistence type="inferred from homology"/>
<keyword evidence="2 3" id="KW-0808">Transferase</keyword>
<dbReference type="GO" id="GO:0006633">
    <property type="term" value="P:fatty acid biosynthetic process"/>
    <property type="evidence" value="ECO:0007669"/>
    <property type="project" value="InterPro"/>
</dbReference>
<dbReference type="PANTHER" id="PTHR11712:SF320">
    <property type="entry name" value="BETA-KETOACYL SYNTHASE"/>
    <property type="match status" value="1"/>
</dbReference>
<evidence type="ECO:0000259" key="4">
    <source>
        <dbReference type="PROSITE" id="PS52004"/>
    </source>
</evidence>
<reference evidence="6" key="1">
    <citation type="submission" date="2016-10" db="EMBL/GenBank/DDBJ databases">
        <authorList>
            <person name="Varghese N."/>
            <person name="Submissions S."/>
        </authorList>
    </citation>
    <scope>NUCLEOTIDE SEQUENCE [LARGE SCALE GENOMIC DNA]</scope>
    <source>
        <strain evidence="6">DSM 21789</strain>
    </source>
</reference>
<keyword evidence="6" id="KW-1185">Reference proteome</keyword>
<dbReference type="InterPro" id="IPR018201">
    <property type="entry name" value="Ketoacyl_synth_AS"/>
</dbReference>
<dbReference type="SUPFAM" id="SSF53901">
    <property type="entry name" value="Thiolase-like"/>
    <property type="match status" value="1"/>
</dbReference>
<protein>
    <submittedName>
        <fullName evidence="5">3-oxoacyl-[acyl-carrier-protein] synthase-1</fullName>
    </submittedName>
</protein>
<organism evidence="5 6">
    <name type="scientific">Flavobacterium swingsii</name>
    <dbReference type="NCBI Taxonomy" id="498292"/>
    <lineage>
        <taxon>Bacteria</taxon>
        <taxon>Pseudomonadati</taxon>
        <taxon>Bacteroidota</taxon>
        <taxon>Flavobacteriia</taxon>
        <taxon>Flavobacteriales</taxon>
        <taxon>Flavobacteriaceae</taxon>
        <taxon>Flavobacterium</taxon>
    </lineage>
</organism>
<accession>A0A1I0XL66</accession>
<comment type="similarity">
    <text evidence="1 3">Belongs to the thiolase-like superfamily. Beta-ketoacyl-ACP synthases family.</text>
</comment>
<dbReference type="PROSITE" id="PS52004">
    <property type="entry name" value="KS3_2"/>
    <property type="match status" value="1"/>
</dbReference>
<dbReference type="InterPro" id="IPR016039">
    <property type="entry name" value="Thiolase-like"/>
</dbReference>
<dbReference type="CDD" id="cd00834">
    <property type="entry name" value="KAS_I_II"/>
    <property type="match status" value="1"/>
</dbReference>
<dbReference type="GO" id="GO:0005829">
    <property type="term" value="C:cytosol"/>
    <property type="evidence" value="ECO:0007669"/>
    <property type="project" value="TreeGrafter"/>
</dbReference>
<dbReference type="SMART" id="SM00825">
    <property type="entry name" value="PKS_KS"/>
    <property type="match status" value="1"/>
</dbReference>
<evidence type="ECO:0000256" key="1">
    <source>
        <dbReference type="ARBA" id="ARBA00008467"/>
    </source>
</evidence>
<dbReference type="Pfam" id="PF02801">
    <property type="entry name" value="Ketoacyl-synt_C"/>
    <property type="match status" value="1"/>
</dbReference>
<dbReference type="Pfam" id="PF00109">
    <property type="entry name" value="ketoacyl-synt"/>
    <property type="match status" value="1"/>
</dbReference>
<dbReference type="PROSITE" id="PS00606">
    <property type="entry name" value="KS3_1"/>
    <property type="match status" value="1"/>
</dbReference>
<dbReference type="InterPro" id="IPR014031">
    <property type="entry name" value="Ketoacyl_synth_C"/>
</dbReference>
<dbReference type="AlphaFoldDB" id="A0A1I0XL66"/>
<evidence type="ECO:0000256" key="2">
    <source>
        <dbReference type="ARBA" id="ARBA00022679"/>
    </source>
</evidence>
<evidence type="ECO:0000313" key="5">
    <source>
        <dbReference type="EMBL" id="SFB01742.1"/>
    </source>
</evidence>
<dbReference type="InterPro" id="IPR020841">
    <property type="entry name" value="PKS_Beta-ketoAc_synthase_dom"/>
</dbReference>
<dbReference type="Gene3D" id="3.40.47.10">
    <property type="match status" value="1"/>
</dbReference>
<dbReference type="RefSeq" id="WP_091475269.1">
    <property type="nucleotide sequence ID" value="NZ_FOJT01000003.1"/>
</dbReference>
<feature type="domain" description="Ketosynthase family 3 (KS3)" evidence="4">
    <location>
        <begin position="1"/>
        <end position="397"/>
    </location>
</feature>
<dbReference type="OrthoDB" id="9808669at2"/>
<evidence type="ECO:0000256" key="3">
    <source>
        <dbReference type="RuleBase" id="RU003694"/>
    </source>
</evidence>
<dbReference type="PANTHER" id="PTHR11712">
    <property type="entry name" value="POLYKETIDE SYNTHASE-RELATED"/>
    <property type="match status" value="1"/>
</dbReference>
<name>A0A1I0XL66_9FLAO</name>
<gene>
    <name evidence="5" type="ORF">SAMN05660845_1330</name>
</gene>
<sequence>MKGVAITGMGIISAIGNSVEENYASLLNNKTAITTIENISTVHSDLRKVGEIKKTNQELADELQLSADNNFSRTAMIGAIAAKQAVQDAGITSINEYKTGLISATSVGGMDMTERYYYDYFEKPETIKYISCHDGGDVAQKIADELGLKGMVTTISTACSSAANAIMLGARLIKSGKLDRVIVGGTDALAKFTINGFKTLMILSDGYNMPFDNDRKGLNLGEAAAFLVLESDEMVAKENKKVLARVSGYGNANDAFHQTASSENGDGAFLAMEKAFQVSGLKPEEIDYINVHGTATPNNDLSEGRAIVRVFGEKNIPDFSSTKPFTGHTLAAAAAIEAVYSVLAIQNNVVFPNMNFKTPMEEFNMIPQTTLKQKNIEHVLSNSFGFGGNCSTVIFSKSE</sequence>
<dbReference type="STRING" id="498292.SAMN05660845_1330"/>
<dbReference type="InterPro" id="IPR000794">
    <property type="entry name" value="Beta-ketoacyl_synthase"/>
</dbReference>
<evidence type="ECO:0000313" key="6">
    <source>
        <dbReference type="Proteomes" id="UP000199604"/>
    </source>
</evidence>